<dbReference type="Proteomes" id="UP000604046">
    <property type="component" value="Unassembled WGS sequence"/>
</dbReference>
<dbReference type="OrthoDB" id="416531at2759"/>
<protein>
    <submittedName>
        <fullName evidence="1">Uncharacterized protein</fullName>
    </submittedName>
</protein>
<proteinExistence type="predicted"/>
<name>A0A812LJY1_9DINO</name>
<accession>A0A812LJY1</accession>
<evidence type="ECO:0000313" key="1">
    <source>
        <dbReference type="EMBL" id="CAE7247862.1"/>
    </source>
</evidence>
<keyword evidence="2" id="KW-1185">Reference proteome</keyword>
<sequence length="286" mass="32051">MEAPDDEYQKWAATTFDASDTEAIHRGKALSCVLCNLLTKTVLETHQLNKKRPLHERFDQEQTQEVLLDLCSDLAGPISRQMDVIQEDVNMVCSRVVRENIGDMMDAVSLGEEVRQFCVEQKLCELTFGGMEKIQKLMMELGMKKDAERVFLFRRDSLRPLIWPGEGRSVSASAESLSWLSQMRLLLWLENRCALRARASSVLYIECNLAAWVLSGGQCWHHKPCQSDQLCLQGPGRPRQSSPPSVNLGVACIGRNAGWTNLLCSVCHGLYVHFLQNVPGAVTGVT</sequence>
<comment type="caution">
    <text evidence="1">The sequence shown here is derived from an EMBL/GenBank/DDBJ whole genome shotgun (WGS) entry which is preliminary data.</text>
</comment>
<evidence type="ECO:0000313" key="2">
    <source>
        <dbReference type="Proteomes" id="UP000604046"/>
    </source>
</evidence>
<dbReference type="EMBL" id="CAJNDS010001112">
    <property type="protein sequence ID" value="CAE7247862.1"/>
    <property type="molecule type" value="Genomic_DNA"/>
</dbReference>
<gene>
    <name evidence="1" type="ORF">SNAT2548_LOCUS11949</name>
</gene>
<organism evidence="1 2">
    <name type="scientific">Symbiodinium natans</name>
    <dbReference type="NCBI Taxonomy" id="878477"/>
    <lineage>
        <taxon>Eukaryota</taxon>
        <taxon>Sar</taxon>
        <taxon>Alveolata</taxon>
        <taxon>Dinophyceae</taxon>
        <taxon>Suessiales</taxon>
        <taxon>Symbiodiniaceae</taxon>
        <taxon>Symbiodinium</taxon>
    </lineage>
</organism>
<reference evidence="1" key="1">
    <citation type="submission" date="2021-02" db="EMBL/GenBank/DDBJ databases">
        <authorList>
            <person name="Dougan E. K."/>
            <person name="Rhodes N."/>
            <person name="Thang M."/>
            <person name="Chan C."/>
        </authorList>
    </citation>
    <scope>NUCLEOTIDE SEQUENCE</scope>
</reference>
<dbReference type="AlphaFoldDB" id="A0A812LJY1"/>